<evidence type="ECO:0000313" key="1">
    <source>
        <dbReference type="EMBL" id="CAI9099149.1"/>
    </source>
</evidence>
<name>A0AAV1CU61_OLDCO</name>
<accession>A0AAV1CU61</accession>
<reference evidence="1" key="1">
    <citation type="submission" date="2023-03" db="EMBL/GenBank/DDBJ databases">
        <authorList>
            <person name="Julca I."/>
        </authorList>
    </citation>
    <scope>NUCLEOTIDE SEQUENCE</scope>
</reference>
<dbReference type="Proteomes" id="UP001161247">
    <property type="component" value="Chromosome 3"/>
</dbReference>
<evidence type="ECO:0000313" key="2">
    <source>
        <dbReference type="Proteomes" id="UP001161247"/>
    </source>
</evidence>
<gene>
    <name evidence="1" type="ORF">OLC1_LOCUS9227</name>
</gene>
<keyword evidence="2" id="KW-1185">Reference proteome</keyword>
<dbReference type="EMBL" id="OX459120">
    <property type="protein sequence ID" value="CAI9099149.1"/>
    <property type="molecule type" value="Genomic_DNA"/>
</dbReference>
<proteinExistence type="predicted"/>
<protein>
    <submittedName>
        <fullName evidence="1">OLC1v1035926C1</fullName>
    </submittedName>
</protein>
<dbReference type="AlphaFoldDB" id="A0AAV1CU61"/>
<organism evidence="1 2">
    <name type="scientific">Oldenlandia corymbosa var. corymbosa</name>
    <dbReference type="NCBI Taxonomy" id="529605"/>
    <lineage>
        <taxon>Eukaryota</taxon>
        <taxon>Viridiplantae</taxon>
        <taxon>Streptophyta</taxon>
        <taxon>Embryophyta</taxon>
        <taxon>Tracheophyta</taxon>
        <taxon>Spermatophyta</taxon>
        <taxon>Magnoliopsida</taxon>
        <taxon>eudicotyledons</taxon>
        <taxon>Gunneridae</taxon>
        <taxon>Pentapetalae</taxon>
        <taxon>asterids</taxon>
        <taxon>lamiids</taxon>
        <taxon>Gentianales</taxon>
        <taxon>Rubiaceae</taxon>
        <taxon>Rubioideae</taxon>
        <taxon>Spermacoceae</taxon>
        <taxon>Hedyotis-Oldenlandia complex</taxon>
        <taxon>Oldenlandia</taxon>
    </lineage>
</organism>
<sequence>MSPEMLSCLERIDKLLDDIEEKNVSNFSQEDCYYSNVSEYQRPQAQPTLIELPDLQTPPRQPTMRELASSYQQPPAQPQLSIREGALRELQCEKGQLLIEEVNQYRVGDKNVDQVDFDENNIPIVSKEGFEVDTCGEVVPSTRDFEDDVKNGSMKDQEEDQWYKIEFKKEDVVALEYKFIFSHGKEGQYKRFIVVAKHGFFWILELSWRIKNYNYGYGETPYYSYNAEYGDYPTYQKDPYSWNNSSSDHYYSYDYQGYSFDVGYNSGFEKDCYYSNATENQPPQAQPTLIELPDLQAPPRQPTMRELASSYQQPPAQSQLSVREGVLRELQSEKGQQLIEEVNQYRLSVGLPEYDAMGNFLKLNKNEKISEDDSLVQSPHPPSQTELECEELEETEEINSLDILSSPDSSGICIVV</sequence>